<gene>
    <name evidence="6" type="ORF">XAT740_LOCUS49949</name>
</gene>
<keyword evidence="7" id="KW-1185">Reference proteome</keyword>
<dbReference type="AlphaFoldDB" id="A0A816CAE6"/>
<reference evidence="6" key="1">
    <citation type="submission" date="2021-02" db="EMBL/GenBank/DDBJ databases">
        <authorList>
            <person name="Nowell W R."/>
        </authorList>
    </citation>
    <scope>NUCLEOTIDE SEQUENCE</scope>
</reference>
<feature type="transmembrane region" description="Helical" evidence="5">
    <location>
        <begin position="111"/>
        <end position="132"/>
    </location>
</feature>
<accession>A0A816CAE6</accession>
<keyword evidence="2 5" id="KW-0812">Transmembrane</keyword>
<dbReference type="InterPro" id="IPR000537">
    <property type="entry name" value="UbiA_prenyltransferase"/>
</dbReference>
<comment type="caution">
    <text evidence="6">The sequence shown here is derived from an EMBL/GenBank/DDBJ whole genome shotgun (WGS) entry which is preliminary data.</text>
</comment>
<evidence type="ECO:0000256" key="4">
    <source>
        <dbReference type="ARBA" id="ARBA00023136"/>
    </source>
</evidence>
<feature type="transmembrane region" description="Helical" evidence="5">
    <location>
        <begin position="304"/>
        <end position="321"/>
    </location>
</feature>
<feature type="transmembrane region" description="Helical" evidence="5">
    <location>
        <begin position="86"/>
        <end position="105"/>
    </location>
</feature>
<feature type="non-terminal residue" evidence="6">
    <location>
        <position position="365"/>
    </location>
</feature>
<dbReference type="GO" id="GO:0016765">
    <property type="term" value="F:transferase activity, transferring alkyl or aryl (other than methyl) groups"/>
    <property type="evidence" value="ECO:0007669"/>
    <property type="project" value="InterPro"/>
</dbReference>
<evidence type="ECO:0000313" key="7">
    <source>
        <dbReference type="Proteomes" id="UP000663828"/>
    </source>
</evidence>
<keyword evidence="4 5" id="KW-0472">Membrane</keyword>
<feature type="transmembrane region" description="Helical" evidence="5">
    <location>
        <begin position="271"/>
        <end position="292"/>
    </location>
</feature>
<evidence type="ECO:0000256" key="2">
    <source>
        <dbReference type="ARBA" id="ARBA00022692"/>
    </source>
</evidence>
<comment type="subcellular location">
    <subcellularLocation>
        <location evidence="1">Membrane</location>
        <topology evidence="1">Multi-pass membrane protein</topology>
    </subcellularLocation>
</comment>
<dbReference type="Pfam" id="PF01040">
    <property type="entry name" value="UbiA"/>
    <property type="match status" value="1"/>
</dbReference>
<feature type="transmembrane region" description="Helical" evidence="5">
    <location>
        <begin position="342"/>
        <end position="362"/>
    </location>
</feature>
<evidence type="ECO:0000256" key="5">
    <source>
        <dbReference type="SAM" id="Phobius"/>
    </source>
</evidence>
<feature type="transmembrane region" description="Helical" evidence="5">
    <location>
        <begin position="237"/>
        <end position="259"/>
    </location>
</feature>
<evidence type="ECO:0000313" key="6">
    <source>
        <dbReference type="EMBL" id="CAF1618855.1"/>
    </source>
</evidence>
<dbReference type="Gene3D" id="1.10.357.140">
    <property type="entry name" value="UbiA prenyltransferase"/>
    <property type="match status" value="1"/>
</dbReference>
<dbReference type="EMBL" id="CAJNOR010007527">
    <property type="protein sequence ID" value="CAF1618855.1"/>
    <property type="molecule type" value="Genomic_DNA"/>
</dbReference>
<proteinExistence type="predicted"/>
<feature type="transmembrane region" description="Helical" evidence="5">
    <location>
        <begin position="207"/>
        <end position="225"/>
    </location>
</feature>
<dbReference type="Proteomes" id="UP000663828">
    <property type="component" value="Unassembled WGS sequence"/>
</dbReference>
<dbReference type="GO" id="GO:0016020">
    <property type="term" value="C:membrane"/>
    <property type="evidence" value="ECO:0007669"/>
    <property type="project" value="UniProtKB-SubCell"/>
</dbReference>
<evidence type="ECO:0000256" key="3">
    <source>
        <dbReference type="ARBA" id="ARBA00022989"/>
    </source>
</evidence>
<sequence>ALGIAVENRTCVISLINALNNLQALTIVSLDDNWNSASVSDNDELVRWFQTQLPSAYVMRRNTSMSDVSSTITLLQNFFIHLRLKFSLFLAPIYLYGIIIANRNIFTWEFLIEFVILHVFVYGGVYALNDYYDRDEQGPIGGLEHPPAMRGDTLFYLAWAWKLIGLTLSIFYSTSTQFIVSCFLDVLMSVAYSHPKIRLKGSPFGSVLLVIFLQGFLTYYLGTILDDSNLNGISLVKFWLGAFVIIFLVLGTYPLTQVYQIEQDKRQGDRTLAIVFGIEKTFQFASLCLFVSGTLNSLVIGYYYHWWEGVIIFIGSLLFQYDLRKWRKIFSKQSVNENFQTLHQLFSVQTVFPFVFCLAHLLHIL</sequence>
<dbReference type="InterPro" id="IPR044878">
    <property type="entry name" value="UbiA_sf"/>
</dbReference>
<protein>
    <submittedName>
        <fullName evidence="6">Uncharacterized protein</fullName>
    </submittedName>
</protein>
<feature type="transmembrane region" description="Helical" evidence="5">
    <location>
        <begin position="153"/>
        <end position="172"/>
    </location>
</feature>
<organism evidence="6 7">
    <name type="scientific">Adineta ricciae</name>
    <name type="common">Rotifer</name>
    <dbReference type="NCBI Taxonomy" id="249248"/>
    <lineage>
        <taxon>Eukaryota</taxon>
        <taxon>Metazoa</taxon>
        <taxon>Spiralia</taxon>
        <taxon>Gnathifera</taxon>
        <taxon>Rotifera</taxon>
        <taxon>Eurotatoria</taxon>
        <taxon>Bdelloidea</taxon>
        <taxon>Adinetida</taxon>
        <taxon>Adinetidae</taxon>
        <taxon>Adineta</taxon>
    </lineage>
</organism>
<name>A0A816CAE6_ADIRI</name>
<keyword evidence="3 5" id="KW-1133">Transmembrane helix</keyword>
<evidence type="ECO:0000256" key="1">
    <source>
        <dbReference type="ARBA" id="ARBA00004141"/>
    </source>
</evidence>